<feature type="compositionally biased region" description="Basic and acidic residues" evidence="16">
    <location>
        <begin position="709"/>
        <end position="730"/>
    </location>
</feature>
<evidence type="ECO:0000256" key="12">
    <source>
        <dbReference type="ARBA" id="ARBA00063271"/>
    </source>
</evidence>
<dbReference type="InterPro" id="IPR036250">
    <property type="entry name" value="AcylCo_DH-like_C"/>
</dbReference>
<dbReference type="InterPro" id="IPR046373">
    <property type="entry name" value="Acyl-CoA_Oxase/DH_mid-dom_sf"/>
</dbReference>
<dbReference type="InterPro" id="IPR029320">
    <property type="entry name" value="Acyl-CoA_ox_N"/>
</dbReference>
<dbReference type="Gene3D" id="2.40.110.10">
    <property type="entry name" value="Butyryl-CoA Dehydrogenase, subunit A, domain 2"/>
    <property type="match status" value="1"/>
</dbReference>
<evidence type="ECO:0000256" key="10">
    <source>
        <dbReference type="ARBA" id="ARBA00023098"/>
    </source>
</evidence>
<dbReference type="FunFam" id="1.20.140.10:FF:000015">
    <property type="entry name" value="Acyl-coenzyme A oxidase"/>
    <property type="match status" value="1"/>
</dbReference>
<comment type="cofactor">
    <cofactor evidence="2">
        <name>FAD</name>
        <dbReference type="ChEBI" id="CHEBI:57692"/>
    </cofactor>
</comment>
<dbReference type="GO" id="GO:0055088">
    <property type="term" value="P:lipid homeostasis"/>
    <property type="evidence" value="ECO:0007669"/>
    <property type="project" value="TreeGrafter"/>
</dbReference>
<comment type="subunit">
    <text evidence="12">Heteropentamer composed of five different subunits.</text>
</comment>
<feature type="binding site" evidence="15">
    <location>
        <position position="162"/>
    </location>
    <ligand>
        <name>FAD</name>
        <dbReference type="ChEBI" id="CHEBI:57692"/>
    </ligand>
</feature>
<evidence type="ECO:0000256" key="3">
    <source>
        <dbReference type="ARBA" id="ARBA00004275"/>
    </source>
</evidence>
<comment type="subcellular location">
    <subcellularLocation>
        <location evidence="3">Peroxisome</location>
    </subcellularLocation>
</comment>
<gene>
    <name evidence="21" type="ORF">BDZ90DRAFT_231728</name>
</gene>
<evidence type="ECO:0000259" key="18">
    <source>
        <dbReference type="Pfam" id="PF02770"/>
    </source>
</evidence>
<evidence type="ECO:0000259" key="20">
    <source>
        <dbReference type="Pfam" id="PF22924"/>
    </source>
</evidence>
<keyword evidence="6 13" id="KW-0285">Flavoprotein</keyword>
<evidence type="ECO:0000256" key="6">
    <source>
        <dbReference type="ARBA" id="ARBA00022630"/>
    </source>
</evidence>
<dbReference type="AlphaFoldDB" id="A0A316UT31"/>
<evidence type="ECO:0000256" key="13">
    <source>
        <dbReference type="PIRNR" id="PIRNR000168"/>
    </source>
</evidence>
<evidence type="ECO:0000256" key="1">
    <source>
        <dbReference type="ARBA" id="ARBA00001201"/>
    </source>
</evidence>
<keyword evidence="22" id="KW-1185">Reference proteome</keyword>
<dbReference type="GO" id="GO:0071949">
    <property type="term" value="F:FAD binding"/>
    <property type="evidence" value="ECO:0007669"/>
    <property type="project" value="InterPro"/>
</dbReference>
<name>A0A316UT31_9BASI</name>
<feature type="domain" description="Acyl-CoA oxidase/dehydrogenase middle" evidence="18">
    <location>
        <begin position="158"/>
        <end position="268"/>
    </location>
</feature>
<dbReference type="InterPro" id="IPR009100">
    <property type="entry name" value="AcylCoA_DH/oxidase_NM_dom_sf"/>
</dbReference>
<dbReference type="Pfam" id="PF22924">
    <property type="entry name" value="ACOX_C_alpha1"/>
    <property type="match status" value="1"/>
</dbReference>
<evidence type="ECO:0000256" key="14">
    <source>
        <dbReference type="PIRSR" id="PIRSR000168-1"/>
    </source>
</evidence>
<evidence type="ECO:0000256" key="2">
    <source>
        <dbReference type="ARBA" id="ARBA00001974"/>
    </source>
</evidence>
<organism evidence="21 22">
    <name type="scientific">Jaminaea rosea</name>
    <dbReference type="NCBI Taxonomy" id="1569628"/>
    <lineage>
        <taxon>Eukaryota</taxon>
        <taxon>Fungi</taxon>
        <taxon>Dikarya</taxon>
        <taxon>Basidiomycota</taxon>
        <taxon>Ustilaginomycotina</taxon>
        <taxon>Exobasidiomycetes</taxon>
        <taxon>Microstromatales</taxon>
        <taxon>Microstromatales incertae sedis</taxon>
        <taxon>Jaminaea</taxon>
    </lineage>
</organism>
<dbReference type="GO" id="GO:0005777">
    <property type="term" value="C:peroxisome"/>
    <property type="evidence" value="ECO:0007669"/>
    <property type="project" value="UniProtKB-SubCell"/>
</dbReference>
<comment type="similarity">
    <text evidence="5 13">Belongs to the acyl-CoA oxidase family.</text>
</comment>
<dbReference type="FunFam" id="1.10.540.10:FF:000018">
    <property type="entry name" value="Acyl-coenzyme A oxidase"/>
    <property type="match status" value="1"/>
</dbReference>
<feature type="active site" description="Proton acceptor" evidence="14">
    <location>
        <position position="454"/>
    </location>
</feature>
<dbReference type="FunFam" id="1.20.140.10:FF:000013">
    <property type="entry name" value="Acyl-coenzyme A oxidase"/>
    <property type="match status" value="1"/>
</dbReference>
<keyword evidence="10" id="KW-0443">Lipid metabolism</keyword>
<feature type="region of interest" description="Disordered" evidence="16">
    <location>
        <begin position="706"/>
        <end position="730"/>
    </location>
</feature>
<dbReference type="RefSeq" id="XP_025362560.1">
    <property type="nucleotide sequence ID" value="XM_025505971.1"/>
</dbReference>
<comment type="catalytic activity">
    <reaction evidence="1">
        <text>a 2,3-saturated acyl-CoA + O2 = a (2E)-enoyl-CoA + H2O2</text>
        <dbReference type="Rhea" id="RHEA:38959"/>
        <dbReference type="ChEBI" id="CHEBI:15379"/>
        <dbReference type="ChEBI" id="CHEBI:16240"/>
        <dbReference type="ChEBI" id="CHEBI:58856"/>
        <dbReference type="ChEBI" id="CHEBI:65111"/>
        <dbReference type="EC" id="1.3.3.6"/>
    </reaction>
</comment>
<dbReference type="SUPFAM" id="SSF56645">
    <property type="entry name" value="Acyl-CoA dehydrogenase NM domain-like"/>
    <property type="match status" value="1"/>
</dbReference>
<dbReference type="PANTHER" id="PTHR10909">
    <property type="entry name" value="ELECTRON TRANSPORT OXIDOREDUCTASE"/>
    <property type="match status" value="1"/>
</dbReference>
<dbReference type="InterPro" id="IPR037069">
    <property type="entry name" value="AcylCoA_DH/ox_N_sf"/>
</dbReference>
<dbReference type="Pfam" id="PF01756">
    <property type="entry name" value="ACOX"/>
    <property type="match status" value="1"/>
</dbReference>
<dbReference type="PIRSF" id="PIRSF000168">
    <property type="entry name" value="Acyl-CoA_oxidase"/>
    <property type="match status" value="1"/>
</dbReference>
<reference evidence="21 22" key="1">
    <citation type="journal article" date="2018" name="Mol. Biol. Evol.">
        <title>Broad Genomic Sampling Reveals a Smut Pathogenic Ancestry of the Fungal Clade Ustilaginomycotina.</title>
        <authorList>
            <person name="Kijpornyongpan T."/>
            <person name="Mondo S.J."/>
            <person name="Barry K."/>
            <person name="Sandor L."/>
            <person name="Lee J."/>
            <person name="Lipzen A."/>
            <person name="Pangilinan J."/>
            <person name="LaButti K."/>
            <person name="Hainaut M."/>
            <person name="Henrissat B."/>
            <person name="Grigoriev I.V."/>
            <person name="Spatafora J.W."/>
            <person name="Aime M.C."/>
        </authorList>
    </citation>
    <scope>NUCLEOTIDE SEQUENCE [LARGE SCALE GENOMIC DNA]</scope>
    <source>
        <strain evidence="21 22">MCA 5214</strain>
    </source>
</reference>
<evidence type="ECO:0000256" key="16">
    <source>
        <dbReference type="SAM" id="MobiDB-lite"/>
    </source>
</evidence>
<comment type="pathway">
    <text evidence="4">Lipid metabolism; peroxisomal fatty acid beta-oxidation.</text>
</comment>
<keyword evidence="8" id="KW-0276">Fatty acid metabolism</keyword>
<dbReference type="OrthoDB" id="538336at2759"/>
<feature type="domain" description="Acyl-CoA oxidase C-terminal" evidence="17">
    <location>
        <begin position="509"/>
        <end position="681"/>
    </location>
</feature>
<dbReference type="InterPro" id="IPR006091">
    <property type="entry name" value="Acyl-CoA_Oxase/DH_mid-dom"/>
</dbReference>
<evidence type="ECO:0000256" key="7">
    <source>
        <dbReference type="ARBA" id="ARBA00022827"/>
    </source>
</evidence>
<evidence type="ECO:0000256" key="4">
    <source>
        <dbReference type="ARBA" id="ARBA00004846"/>
    </source>
</evidence>
<feature type="domain" description="Acyl-coenzyme A oxidase N-terminal" evidence="19">
    <location>
        <begin position="36"/>
        <end position="147"/>
    </location>
</feature>
<evidence type="ECO:0000256" key="5">
    <source>
        <dbReference type="ARBA" id="ARBA00006288"/>
    </source>
</evidence>
<dbReference type="EMBL" id="KZ819666">
    <property type="protein sequence ID" value="PWN27948.1"/>
    <property type="molecule type" value="Genomic_DNA"/>
</dbReference>
<evidence type="ECO:0000256" key="11">
    <source>
        <dbReference type="ARBA" id="ARBA00023140"/>
    </source>
</evidence>
<evidence type="ECO:0000313" key="22">
    <source>
        <dbReference type="Proteomes" id="UP000245884"/>
    </source>
</evidence>
<dbReference type="Gene3D" id="1.20.140.10">
    <property type="entry name" value="Butyryl-CoA Dehydrogenase, subunit A, domain 3"/>
    <property type="match status" value="2"/>
</dbReference>
<protein>
    <recommendedName>
        <fullName evidence="13">Acyl-coenzyme A oxidase</fullName>
    </recommendedName>
</protein>
<keyword evidence="11" id="KW-0576">Peroxisome</keyword>
<dbReference type="Gene3D" id="1.10.540.10">
    <property type="entry name" value="Acyl-CoA dehydrogenase/oxidase, N-terminal domain"/>
    <property type="match status" value="1"/>
</dbReference>
<dbReference type="GO" id="GO:0033540">
    <property type="term" value="P:fatty acid beta-oxidation using acyl-CoA oxidase"/>
    <property type="evidence" value="ECO:0007669"/>
    <property type="project" value="UniProtKB-UniPathway"/>
</dbReference>
<dbReference type="Pfam" id="PF02770">
    <property type="entry name" value="Acyl-CoA_dh_M"/>
    <property type="match status" value="1"/>
</dbReference>
<dbReference type="GO" id="GO:0005504">
    <property type="term" value="F:fatty acid binding"/>
    <property type="evidence" value="ECO:0007669"/>
    <property type="project" value="TreeGrafter"/>
</dbReference>
<dbReference type="InterPro" id="IPR055060">
    <property type="entry name" value="ACOX_C_alpha1"/>
</dbReference>
<dbReference type="UniPathway" id="UPA00661"/>
<evidence type="ECO:0000259" key="19">
    <source>
        <dbReference type="Pfam" id="PF14749"/>
    </source>
</evidence>
<dbReference type="GeneID" id="37027794"/>
<proteinExistence type="inferred from homology"/>
<evidence type="ECO:0000256" key="15">
    <source>
        <dbReference type="PIRSR" id="PIRSR000168-2"/>
    </source>
</evidence>
<dbReference type="PANTHER" id="PTHR10909:SF352">
    <property type="entry name" value="ACYL-COENZYME A OXIDASE-LIKE PROTEIN"/>
    <property type="match status" value="1"/>
</dbReference>
<dbReference type="InterPro" id="IPR002655">
    <property type="entry name" value="Acyl-CoA_oxidase_C"/>
</dbReference>
<evidence type="ECO:0000313" key="21">
    <source>
        <dbReference type="EMBL" id="PWN27948.1"/>
    </source>
</evidence>
<keyword evidence="7 13" id="KW-0274">FAD</keyword>
<dbReference type="STRING" id="1569628.A0A316UT31"/>
<dbReference type="Pfam" id="PF14749">
    <property type="entry name" value="Acyl-CoA_ox_N"/>
    <property type="match status" value="1"/>
</dbReference>
<dbReference type="GO" id="GO:0003997">
    <property type="term" value="F:acyl-CoA oxidase activity"/>
    <property type="evidence" value="ECO:0007669"/>
    <property type="project" value="UniProtKB-EC"/>
</dbReference>
<dbReference type="SUPFAM" id="SSF47203">
    <property type="entry name" value="Acyl-CoA dehydrogenase C-terminal domain-like"/>
    <property type="match status" value="2"/>
</dbReference>
<sequence length="730" mass="81270">MSSHGRSESSVGGPVGRSVGRTVETIAQERENCPFDVRKLSIIQHGSEKDLLLKEKFMLELARDPIFYLGDIHDLTKDQLRERTFEKIGSLVYHVTNESIETFQKRMEIIGLCDPGFWTRFGVHYGLFLGAIRSGATPNQMSYWMEKGVISCQGMFGCFGMTELAHGSNVAGLETTATFDEQSDEFIIHTPHIGATKWWIGGAAQTATHCAVFAQLMIKGKKHGTKTFIVPLRDVKTLALLPGINIGDIGKKMGRDGIDNGYIQFTNVRVPRAYMLMKHSQVSREGQVTEPPLQQLTYGALLSGRTAMVADAANTAKKALTVSVRYAAVRRQFKSSPGAEMETQIIDYPIHQRRLMPLVAQATAFGFTALEMQRLFEETSSALESLEPGDPNLNEVIDKLKTTHATSAGLKAFCTWACLQTIDTSRQACGGHGYSSYNGFASMYSDFAVHCTWEGDNTILALQSGRFLIQAYQEVLKGTTQAGGTAYLNNIETVLKQKCKGKEHLISLQGIDEGWATVAAHAIKKAANDYEGCLKKGQSREQAFEVCSQVRFVAAAVHTSGFVFRQFRAAVERVEAGPERDTLELLCKFYGLWQMEEKAGFFLRSGWLDGELMDYVQEKVSEYCAATRKFAVPLVDSFCISDHILNSPIGCADGDIYNRYFRMVRRNNPQLAEHKYADKILQFIHRSPAEMEDVGEGIDLDAELEEMAEERAEAEKEAKEAKEEEEKAKK</sequence>
<dbReference type="Proteomes" id="UP000245884">
    <property type="component" value="Unassembled WGS sequence"/>
</dbReference>
<feature type="domain" description="Acyl-CoA oxidase C-alpha1" evidence="20">
    <location>
        <begin position="298"/>
        <end position="469"/>
    </location>
</feature>
<accession>A0A316UT31</accession>
<evidence type="ECO:0000259" key="17">
    <source>
        <dbReference type="Pfam" id="PF01756"/>
    </source>
</evidence>
<feature type="binding site" evidence="15">
    <location>
        <position position="201"/>
    </location>
    <ligand>
        <name>FAD</name>
        <dbReference type="ChEBI" id="CHEBI:57692"/>
    </ligand>
</feature>
<dbReference type="InterPro" id="IPR012258">
    <property type="entry name" value="Acyl-CoA_oxidase"/>
</dbReference>
<keyword evidence="9" id="KW-0560">Oxidoreductase</keyword>
<dbReference type="FunFam" id="2.40.110.10:FF:000003">
    <property type="entry name" value="Acyl-coenzyme A oxidase"/>
    <property type="match status" value="1"/>
</dbReference>
<evidence type="ECO:0000256" key="9">
    <source>
        <dbReference type="ARBA" id="ARBA00023002"/>
    </source>
</evidence>
<evidence type="ECO:0000256" key="8">
    <source>
        <dbReference type="ARBA" id="ARBA00022832"/>
    </source>
</evidence>